<evidence type="ECO:0000259" key="1">
    <source>
        <dbReference type="PROSITE" id="PS50280"/>
    </source>
</evidence>
<dbReference type="GO" id="GO:0016279">
    <property type="term" value="F:protein-lysine N-methyltransferase activity"/>
    <property type="evidence" value="ECO:0007669"/>
    <property type="project" value="TreeGrafter"/>
</dbReference>
<keyword evidence="3" id="KW-1185">Reference proteome</keyword>
<dbReference type="Pfam" id="PF00856">
    <property type="entry name" value="SET"/>
    <property type="match status" value="1"/>
</dbReference>
<dbReference type="InterPro" id="IPR050600">
    <property type="entry name" value="SETD3_SETD6_MTase"/>
</dbReference>
<sequence>MDHIPKLLDWAETKGIKLDGISPKRLAGRGVGVVATRDLKTDDIILEVPTSCHRSIDTVPKTVRSTLPKEISVQGLLATDLALEDSSTSQYSIWNSVCPTPEDFTSIPLLWPQALQALLPGPAAKLLAAQQAKLARDCAAASAAFPDLAEDRFRYGWLLANTRTFFYPSPALKRRQNEGRMVLQPVADLLNHAEEGCNVAFDAKSFVVRANREYEEGEEVRICYGRHGCDFLMVEYGFVLDPNRWDEFGLDDVILPKLTRQWKERLEDRGFLGRYVLDREQVCYRTQVAVRTLCCGVGEWMRFVDGEDGGEESQDMVNELLAEMLGKYRKTIRKRIDEATHTQEGEECQRELLAERWRQIDRLVEATVDRLQD</sequence>
<dbReference type="InterPro" id="IPR046341">
    <property type="entry name" value="SET_dom_sf"/>
</dbReference>
<dbReference type="EMBL" id="JAFIMR010000018">
    <property type="protein sequence ID" value="KAI1867660.1"/>
    <property type="molecule type" value="Genomic_DNA"/>
</dbReference>
<gene>
    <name evidence="2" type="ORF">JX265_007462</name>
</gene>
<dbReference type="Gene3D" id="3.90.1410.10">
    <property type="entry name" value="set domain protein methyltransferase, domain 1"/>
    <property type="match status" value="1"/>
</dbReference>
<proteinExistence type="predicted"/>
<evidence type="ECO:0000313" key="2">
    <source>
        <dbReference type="EMBL" id="KAI1867660.1"/>
    </source>
</evidence>
<dbReference type="PANTHER" id="PTHR13271">
    <property type="entry name" value="UNCHARACTERIZED PUTATIVE METHYLTRANSFERASE"/>
    <property type="match status" value="1"/>
</dbReference>
<organism evidence="2 3">
    <name type="scientific">Neoarthrinium moseri</name>
    <dbReference type="NCBI Taxonomy" id="1658444"/>
    <lineage>
        <taxon>Eukaryota</taxon>
        <taxon>Fungi</taxon>
        <taxon>Dikarya</taxon>
        <taxon>Ascomycota</taxon>
        <taxon>Pezizomycotina</taxon>
        <taxon>Sordariomycetes</taxon>
        <taxon>Xylariomycetidae</taxon>
        <taxon>Amphisphaeriales</taxon>
        <taxon>Apiosporaceae</taxon>
        <taxon>Neoarthrinium</taxon>
    </lineage>
</organism>
<dbReference type="PANTHER" id="PTHR13271:SF137">
    <property type="entry name" value="SET DOMAIN-CONTAINING PROTEIN"/>
    <property type="match status" value="1"/>
</dbReference>
<comment type="caution">
    <text evidence="2">The sequence shown here is derived from an EMBL/GenBank/DDBJ whole genome shotgun (WGS) entry which is preliminary data.</text>
</comment>
<dbReference type="AlphaFoldDB" id="A0A9P9WKA2"/>
<accession>A0A9P9WKA2</accession>
<protein>
    <recommendedName>
        <fullName evidence="1">SET domain-containing protein</fullName>
    </recommendedName>
</protein>
<dbReference type="Proteomes" id="UP000829685">
    <property type="component" value="Unassembled WGS sequence"/>
</dbReference>
<dbReference type="PROSITE" id="PS50280">
    <property type="entry name" value="SET"/>
    <property type="match status" value="1"/>
</dbReference>
<dbReference type="InterPro" id="IPR001214">
    <property type="entry name" value="SET_dom"/>
</dbReference>
<feature type="domain" description="SET" evidence="1">
    <location>
        <begin position="19"/>
        <end position="225"/>
    </location>
</feature>
<dbReference type="SUPFAM" id="SSF82199">
    <property type="entry name" value="SET domain"/>
    <property type="match status" value="1"/>
</dbReference>
<reference evidence="2" key="1">
    <citation type="submission" date="2021-03" db="EMBL/GenBank/DDBJ databases">
        <title>Revisited historic fungal species revealed as producer of novel bioactive compounds through whole genome sequencing and comparative genomics.</title>
        <authorList>
            <person name="Vignolle G.A."/>
            <person name="Hochenegger N."/>
            <person name="Mach R.L."/>
            <person name="Mach-Aigner A.R."/>
            <person name="Javad Rahimi M."/>
            <person name="Salim K.A."/>
            <person name="Chan C.M."/>
            <person name="Lim L.B.L."/>
            <person name="Cai F."/>
            <person name="Druzhinina I.S."/>
            <person name="U'Ren J.M."/>
            <person name="Derntl C."/>
        </authorList>
    </citation>
    <scope>NUCLEOTIDE SEQUENCE</scope>
    <source>
        <strain evidence="2">TUCIM 5799</strain>
    </source>
</reference>
<name>A0A9P9WKA2_9PEZI</name>
<evidence type="ECO:0000313" key="3">
    <source>
        <dbReference type="Proteomes" id="UP000829685"/>
    </source>
</evidence>